<dbReference type="InterPro" id="IPR000253">
    <property type="entry name" value="FHA_dom"/>
</dbReference>
<evidence type="ECO:0000259" key="7">
    <source>
        <dbReference type="PROSITE" id="PS50045"/>
    </source>
</evidence>
<feature type="domain" description="FHA" evidence="6">
    <location>
        <begin position="40"/>
        <end position="89"/>
    </location>
</feature>
<reference evidence="8 9" key="1">
    <citation type="submission" date="2015-03" db="EMBL/GenBank/DDBJ databases">
        <title>Genome assembly of Sandaracinus amylolyticus DSM 53668.</title>
        <authorList>
            <person name="Sharma G."/>
            <person name="Subramanian S."/>
        </authorList>
    </citation>
    <scope>NUCLEOTIDE SEQUENCE [LARGE SCALE GENOMIC DNA]</scope>
    <source>
        <strain evidence="8 9">DSM 53668</strain>
    </source>
</reference>
<accession>A0A0F6YEW2</accession>
<keyword evidence="9" id="KW-1185">Reference proteome</keyword>
<dbReference type="Gene3D" id="1.10.10.60">
    <property type="entry name" value="Homeodomain-like"/>
    <property type="match status" value="1"/>
</dbReference>
<keyword evidence="5" id="KW-0804">Transcription</keyword>
<evidence type="ECO:0000256" key="3">
    <source>
        <dbReference type="ARBA" id="ARBA00023015"/>
    </source>
</evidence>
<dbReference type="PROSITE" id="PS00676">
    <property type="entry name" value="SIGMA54_INTERACT_2"/>
    <property type="match status" value="1"/>
</dbReference>
<dbReference type="InterPro" id="IPR009057">
    <property type="entry name" value="Homeodomain-like_sf"/>
</dbReference>
<feature type="domain" description="Sigma-54 factor interaction" evidence="7">
    <location>
        <begin position="129"/>
        <end position="358"/>
    </location>
</feature>
<evidence type="ECO:0000313" key="9">
    <source>
        <dbReference type="Proteomes" id="UP000034883"/>
    </source>
</evidence>
<dbReference type="InterPro" id="IPR027417">
    <property type="entry name" value="P-loop_NTPase"/>
</dbReference>
<dbReference type="CDD" id="cd00009">
    <property type="entry name" value="AAA"/>
    <property type="match status" value="1"/>
</dbReference>
<evidence type="ECO:0000256" key="1">
    <source>
        <dbReference type="ARBA" id="ARBA00022741"/>
    </source>
</evidence>
<dbReference type="PANTHER" id="PTHR32071:SF117">
    <property type="entry name" value="PTS-DEPENDENT DIHYDROXYACETONE KINASE OPERON REGULATORY PROTEIN-RELATED"/>
    <property type="match status" value="1"/>
</dbReference>
<evidence type="ECO:0000256" key="4">
    <source>
        <dbReference type="ARBA" id="ARBA00023125"/>
    </source>
</evidence>
<dbReference type="Gene3D" id="3.40.50.300">
    <property type="entry name" value="P-loop containing nucleotide triphosphate hydrolases"/>
    <property type="match status" value="1"/>
</dbReference>
<dbReference type="SUPFAM" id="SSF49879">
    <property type="entry name" value="SMAD/FHA domain"/>
    <property type="match status" value="1"/>
</dbReference>
<dbReference type="CDD" id="cd00060">
    <property type="entry name" value="FHA"/>
    <property type="match status" value="1"/>
</dbReference>
<dbReference type="InterPro" id="IPR003593">
    <property type="entry name" value="AAA+_ATPase"/>
</dbReference>
<dbReference type="Gene3D" id="1.10.8.60">
    <property type="match status" value="1"/>
</dbReference>
<name>A0A0F6YEW2_9BACT</name>
<dbReference type="SMART" id="SM00240">
    <property type="entry name" value="FHA"/>
    <property type="match status" value="1"/>
</dbReference>
<keyword evidence="2" id="KW-0067">ATP-binding</keyword>
<dbReference type="InterPro" id="IPR002078">
    <property type="entry name" value="Sigma_54_int"/>
</dbReference>
<dbReference type="Gene3D" id="2.60.200.20">
    <property type="match status" value="1"/>
</dbReference>
<gene>
    <name evidence="8" type="ORF">DB32_000045</name>
</gene>
<organism evidence="8 9">
    <name type="scientific">Sandaracinus amylolyticus</name>
    <dbReference type="NCBI Taxonomy" id="927083"/>
    <lineage>
        <taxon>Bacteria</taxon>
        <taxon>Pseudomonadati</taxon>
        <taxon>Myxococcota</taxon>
        <taxon>Polyangia</taxon>
        <taxon>Polyangiales</taxon>
        <taxon>Sandaracinaceae</taxon>
        <taxon>Sandaracinus</taxon>
    </lineage>
</organism>
<dbReference type="GO" id="GO:0006355">
    <property type="term" value="P:regulation of DNA-templated transcription"/>
    <property type="evidence" value="ECO:0007669"/>
    <property type="project" value="InterPro"/>
</dbReference>
<dbReference type="PROSITE" id="PS50006">
    <property type="entry name" value="FHA_DOMAIN"/>
    <property type="match status" value="1"/>
</dbReference>
<dbReference type="SMART" id="SM00382">
    <property type="entry name" value="AAA"/>
    <property type="match status" value="1"/>
</dbReference>
<sequence length="467" mass="51116">MSPGTLAAAGARYLDLPRCSLVILSGGQRGEERVVEGDVFRIGKSEGNDLVLADETVSRVHCEIARERKGYLLRDLGSTNGTLLDGAEIKEAWLKPGAVITVGKVELKVRPFQERIELLPSEKDRFGEVYGTSIAMRQIFGLLERLGPTDATVLIGGETGTGKDVLARSIHQSSPRKAKPFVVVDCGAVVSTLIESELFGHEKGAFTGASASRQGAFELAHGGTLFLDEIGELPLDLQPKLLRALEQRAFRRVGGNKEIRVDIRVIAASKRNLRMEVERGKFREDLFFRLAVVPVELPSLRDRREDIPVLVERLLAQMGEAGTGAPRAVSKEAMDALRAHDWPGNVRELRNVLERAAYLARATGDREIRLTGVPLSISGTSAPSAVSVGGGSALEPARFDPSKSYRDTRSDWEAKFERAYVGWLLDRHSFNISAAARAADMDRKYLYRLAKKHGLHPTQAGEGDEES</sequence>
<keyword evidence="1" id="KW-0547">Nucleotide-binding</keyword>
<dbReference type="InterPro" id="IPR025944">
    <property type="entry name" value="Sigma_54_int_dom_CS"/>
</dbReference>
<dbReference type="SUPFAM" id="SSF46689">
    <property type="entry name" value="Homeodomain-like"/>
    <property type="match status" value="1"/>
</dbReference>
<dbReference type="GO" id="GO:0003677">
    <property type="term" value="F:DNA binding"/>
    <property type="evidence" value="ECO:0007669"/>
    <property type="project" value="UniProtKB-KW"/>
</dbReference>
<dbReference type="Pfam" id="PF16697">
    <property type="entry name" value="Yop-YscD_cpl"/>
    <property type="match status" value="1"/>
</dbReference>
<protein>
    <submittedName>
        <fullName evidence="8">Flagellar regulatory protein FleQ</fullName>
    </submittedName>
</protein>
<keyword evidence="8" id="KW-0966">Cell projection</keyword>
<keyword evidence="3" id="KW-0805">Transcription regulation</keyword>
<dbReference type="AlphaFoldDB" id="A0A0F6YEW2"/>
<proteinExistence type="predicted"/>
<keyword evidence="4" id="KW-0238">DNA-binding</keyword>
<dbReference type="Proteomes" id="UP000034883">
    <property type="component" value="Chromosome"/>
</dbReference>
<dbReference type="PANTHER" id="PTHR32071">
    <property type="entry name" value="TRANSCRIPTIONAL REGULATORY PROTEIN"/>
    <property type="match status" value="1"/>
</dbReference>
<dbReference type="PROSITE" id="PS50045">
    <property type="entry name" value="SIGMA54_INTERACT_4"/>
    <property type="match status" value="1"/>
</dbReference>
<dbReference type="EMBL" id="CP011125">
    <property type="protein sequence ID" value="AKF02897.1"/>
    <property type="molecule type" value="Genomic_DNA"/>
</dbReference>
<evidence type="ECO:0000256" key="5">
    <source>
        <dbReference type="ARBA" id="ARBA00023163"/>
    </source>
</evidence>
<dbReference type="SUPFAM" id="SSF52540">
    <property type="entry name" value="P-loop containing nucleoside triphosphate hydrolases"/>
    <property type="match status" value="1"/>
</dbReference>
<dbReference type="FunFam" id="3.40.50.300:FF:000006">
    <property type="entry name" value="DNA-binding transcriptional regulator NtrC"/>
    <property type="match status" value="1"/>
</dbReference>
<dbReference type="GO" id="GO:0005524">
    <property type="term" value="F:ATP binding"/>
    <property type="evidence" value="ECO:0007669"/>
    <property type="project" value="UniProtKB-KW"/>
</dbReference>
<dbReference type="InterPro" id="IPR025943">
    <property type="entry name" value="Sigma_54_int_dom_ATP-bd_2"/>
</dbReference>
<dbReference type="InterPro" id="IPR032030">
    <property type="entry name" value="YscD_cytoplasmic_dom"/>
</dbReference>
<keyword evidence="8" id="KW-0282">Flagellum</keyword>
<dbReference type="PROSITE" id="PS00688">
    <property type="entry name" value="SIGMA54_INTERACT_3"/>
    <property type="match status" value="1"/>
</dbReference>
<dbReference type="STRING" id="927083.DB32_000045"/>
<evidence type="ECO:0000313" key="8">
    <source>
        <dbReference type="EMBL" id="AKF02897.1"/>
    </source>
</evidence>
<dbReference type="PROSITE" id="PS00675">
    <property type="entry name" value="SIGMA54_INTERACT_1"/>
    <property type="match status" value="1"/>
</dbReference>
<dbReference type="Pfam" id="PF00158">
    <property type="entry name" value="Sigma54_activat"/>
    <property type="match status" value="1"/>
</dbReference>
<keyword evidence="8" id="KW-0969">Cilium</keyword>
<dbReference type="KEGG" id="samy:DB32_000045"/>
<evidence type="ECO:0000259" key="6">
    <source>
        <dbReference type="PROSITE" id="PS50006"/>
    </source>
</evidence>
<dbReference type="InterPro" id="IPR058031">
    <property type="entry name" value="AAA_lid_NorR"/>
</dbReference>
<dbReference type="Pfam" id="PF25601">
    <property type="entry name" value="AAA_lid_14"/>
    <property type="match status" value="1"/>
</dbReference>
<dbReference type="InterPro" id="IPR008984">
    <property type="entry name" value="SMAD_FHA_dom_sf"/>
</dbReference>
<evidence type="ECO:0000256" key="2">
    <source>
        <dbReference type="ARBA" id="ARBA00022840"/>
    </source>
</evidence>
<dbReference type="InterPro" id="IPR025662">
    <property type="entry name" value="Sigma_54_int_dom_ATP-bd_1"/>
</dbReference>